<evidence type="ECO:0000256" key="2">
    <source>
        <dbReference type="ARBA" id="ARBA00022737"/>
    </source>
</evidence>
<feature type="domain" description="NB-ARC" evidence="6">
    <location>
        <begin position="115"/>
        <end position="247"/>
    </location>
</feature>
<dbReference type="PROSITE" id="PS50294">
    <property type="entry name" value="WD_REPEATS_REGION"/>
    <property type="match status" value="2"/>
</dbReference>
<accession>A0A7D6CE04</accession>
<feature type="repeat" description="WD" evidence="3">
    <location>
        <begin position="1081"/>
        <end position="1122"/>
    </location>
</feature>
<keyword evidence="4" id="KW-0812">Transmembrane</keyword>
<dbReference type="Gene3D" id="1.10.10.10">
    <property type="entry name" value="Winged helix-like DNA-binding domain superfamily/Winged helix DNA-binding domain"/>
    <property type="match status" value="1"/>
</dbReference>
<dbReference type="SUPFAM" id="SSF50998">
    <property type="entry name" value="Quinoprotein alcohol dehydrogenase-like"/>
    <property type="match status" value="2"/>
</dbReference>
<dbReference type="SUPFAM" id="SSF52540">
    <property type="entry name" value="P-loop containing nucleoside triphosphate hydrolases"/>
    <property type="match status" value="1"/>
</dbReference>
<dbReference type="InterPro" id="IPR019775">
    <property type="entry name" value="WD40_repeat_CS"/>
</dbReference>
<dbReference type="Gene3D" id="3.40.50.300">
    <property type="entry name" value="P-loop containing nucleotide triphosphate hydrolases"/>
    <property type="match status" value="1"/>
</dbReference>
<protein>
    <recommendedName>
        <fullName evidence="6">NB-ARC domain-containing protein</fullName>
    </recommendedName>
</protein>
<evidence type="ECO:0000256" key="3">
    <source>
        <dbReference type="PROSITE-ProRule" id="PRU00221"/>
    </source>
</evidence>
<dbReference type="PANTHER" id="PTHR22847:SF637">
    <property type="entry name" value="WD REPEAT DOMAIN 5B"/>
    <property type="match status" value="1"/>
</dbReference>
<evidence type="ECO:0000256" key="5">
    <source>
        <dbReference type="SAM" id="SignalP"/>
    </source>
</evidence>
<dbReference type="Pfam" id="PF00400">
    <property type="entry name" value="WD40"/>
    <property type="match status" value="6"/>
</dbReference>
<feature type="repeat" description="WD" evidence="3">
    <location>
        <begin position="779"/>
        <end position="812"/>
    </location>
</feature>
<proteinExistence type="predicted"/>
<dbReference type="PANTHER" id="PTHR22847">
    <property type="entry name" value="WD40 REPEAT PROTEIN"/>
    <property type="match status" value="1"/>
</dbReference>
<dbReference type="EMBL" id="CP058905">
    <property type="protein sequence ID" value="QLK00504.1"/>
    <property type="molecule type" value="Genomic_DNA"/>
</dbReference>
<dbReference type="InterPro" id="IPR020472">
    <property type="entry name" value="WD40_PAC1"/>
</dbReference>
<dbReference type="InterPro" id="IPR002182">
    <property type="entry name" value="NB-ARC"/>
</dbReference>
<reference evidence="7" key="1">
    <citation type="submission" date="2020-08" db="EMBL/GenBank/DDBJ databases">
        <title>A bifunctional nitrone conjugated secondary metabolite targeting the ribosome.</title>
        <authorList>
            <person name="Limbrick E.M."/>
            <person name="Graf M."/>
            <person name="Derewacz D.K."/>
            <person name="Nguyen F."/>
            <person name="Spraggins J.M."/>
            <person name="Wieland M."/>
            <person name="Ynigez-Gutierrez A.E."/>
            <person name="Reisman B.J."/>
            <person name="Zinshteyn B."/>
            <person name="McCulloch K."/>
            <person name="Iverson T.M."/>
            <person name="Green R."/>
            <person name="Wilson D.N."/>
            <person name="Bachmann B.O."/>
        </authorList>
    </citation>
    <scope>NUCLEOTIDE SEQUENCE</scope>
    <source>
        <strain evidence="7">Africana</strain>
    </source>
</reference>
<keyword evidence="2" id="KW-0677">Repeat</keyword>
<evidence type="ECO:0000256" key="1">
    <source>
        <dbReference type="ARBA" id="ARBA00022574"/>
    </source>
</evidence>
<dbReference type="Pfam" id="PF00931">
    <property type="entry name" value="NB-ARC"/>
    <property type="match status" value="1"/>
</dbReference>
<dbReference type="AlphaFoldDB" id="A0A7D6CE04"/>
<dbReference type="PROSITE" id="PS50082">
    <property type="entry name" value="WD_REPEATS_2"/>
    <property type="match status" value="4"/>
</dbReference>
<dbReference type="CDD" id="cd00200">
    <property type="entry name" value="WD40"/>
    <property type="match status" value="2"/>
</dbReference>
<keyword evidence="5" id="KW-0732">Signal</keyword>
<feature type="repeat" description="WD" evidence="3">
    <location>
        <begin position="1004"/>
        <end position="1038"/>
    </location>
</feature>
<keyword evidence="1 3" id="KW-0853">WD repeat</keyword>
<name>A0A7D6CE04_9ACTN</name>
<keyword evidence="4" id="KW-0472">Membrane</keyword>
<keyword evidence="4" id="KW-1133">Transmembrane helix</keyword>
<evidence type="ECO:0000259" key="6">
    <source>
        <dbReference type="Pfam" id="PF00931"/>
    </source>
</evidence>
<dbReference type="SMART" id="SM00564">
    <property type="entry name" value="PQQ"/>
    <property type="match status" value="3"/>
</dbReference>
<dbReference type="Gene3D" id="1.25.40.370">
    <property type="match status" value="1"/>
</dbReference>
<dbReference type="Gene3D" id="2.130.10.10">
    <property type="entry name" value="YVTN repeat-like/Quinoprotein amine dehydrogenase"/>
    <property type="match status" value="5"/>
</dbReference>
<evidence type="ECO:0000256" key="4">
    <source>
        <dbReference type="SAM" id="Phobius"/>
    </source>
</evidence>
<dbReference type="SMART" id="SM00320">
    <property type="entry name" value="WD40"/>
    <property type="match status" value="10"/>
</dbReference>
<dbReference type="GO" id="GO:0043531">
    <property type="term" value="F:ADP binding"/>
    <property type="evidence" value="ECO:0007669"/>
    <property type="project" value="InterPro"/>
</dbReference>
<gene>
    <name evidence="7" type="ORF">HZU44_10980</name>
</gene>
<evidence type="ECO:0000313" key="7">
    <source>
        <dbReference type="EMBL" id="QLK00504.1"/>
    </source>
</evidence>
<dbReference type="PRINTS" id="PR00364">
    <property type="entry name" value="DISEASERSIST"/>
</dbReference>
<feature type="signal peptide" evidence="5">
    <location>
        <begin position="1"/>
        <end position="21"/>
    </location>
</feature>
<dbReference type="InterPro" id="IPR011047">
    <property type="entry name" value="Quinoprotein_ADH-like_sf"/>
</dbReference>
<feature type="chain" id="PRO_5039342134" description="NB-ARC domain-containing protein" evidence="5">
    <location>
        <begin position="22"/>
        <end position="1159"/>
    </location>
</feature>
<dbReference type="InterPro" id="IPR036388">
    <property type="entry name" value="WH-like_DNA-bd_sf"/>
</dbReference>
<feature type="repeat" description="WD" evidence="3">
    <location>
        <begin position="821"/>
        <end position="853"/>
    </location>
</feature>
<feature type="transmembrane region" description="Helical" evidence="4">
    <location>
        <begin position="48"/>
        <end position="66"/>
    </location>
</feature>
<dbReference type="GO" id="GO:0005829">
    <property type="term" value="C:cytosol"/>
    <property type="evidence" value="ECO:0007669"/>
    <property type="project" value="UniProtKB-ARBA"/>
</dbReference>
<dbReference type="PRINTS" id="PR00320">
    <property type="entry name" value="GPROTEINBRPT"/>
</dbReference>
<dbReference type="InterPro" id="IPR018391">
    <property type="entry name" value="PQQ_b-propeller_rpt"/>
</dbReference>
<organism evidence="7">
    <name type="scientific">Micromonospora carbonacea</name>
    <dbReference type="NCBI Taxonomy" id="47853"/>
    <lineage>
        <taxon>Bacteria</taxon>
        <taxon>Bacillati</taxon>
        <taxon>Actinomycetota</taxon>
        <taxon>Actinomycetes</taxon>
        <taxon>Micromonosporales</taxon>
        <taxon>Micromonosporaceae</taxon>
        <taxon>Micromonospora</taxon>
    </lineage>
</organism>
<dbReference type="InterPro" id="IPR001680">
    <property type="entry name" value="WD40_rpt"/>
</dbReference>
<sequence>MRRRWAITVVAATFLAAIATAVSGVALNVATGGDAAWFPTMEDHPLRWLAASATAVAVAGVLVWWAQQGYEQSLVTSVPATQRPEPWVVDRPREMAGIVRALRFQPGATTVGITTAVHGAGGFGKTTVARLVRAHPRVLRRFGRRIHWVTLGRDVRRGALVEKVNDLVRQIDPARAQPFTDVRQAADHLASVLADGPRRLIVLDDVWFPDQLATFPVAGRCARLVTTRNPSLVEHGVPVKVDQMSPEQARRVLTADLPGPLPNPVIDRFLVETGNWPLLLRLVNKILLDQARSRPDLAAVAQDLLARLRRDGALEVDELSGASSQTLDVNDPEQREKAVRATIEASTGLLSEGEHRRFAQLAIFAEDESVPVRLVAALWEASEIDTAAWCARLADLALVTLSPADGGRISLHDVIRDYLAKTLTHAARLHRRLLDAVHTGPWWELPDTERYLRDHLIEHLLAAGRRDEAEALALDLRWILTRLEDAGPAAPAADLAPFDSPRATRLKHLLAQADHLLGPAQPAHACADILLDRVANDRDWGGPAKRIIAARTTPRLVSTWPLPDLPSSRLLRTLAGHDHFASALAVTPDGDTVVAADHISVLTWDAATGRLRTKVDGGGTVQALAPDGATFVARSLFGTVTLRSTLTGRQLARIGRRLWRLNEVAIAPDNSWLATLTFHRFVRIWDTTTGRQRSSLGNLFSIRHLAVSPDSTRIATFGSGYAVQLWDAATGRRILGIPTPSQFITTVAITPDGSGLATGDIDGTVHIRDTATGRVRATGPRHEGWIDQIAVSGDGAWIATAGHDRTIRVWNLADVRRGTVLHGHLRNVRVVALAPDGSWLVSGSEDATIRVWDNRTRTDRVPTSSGTPVAAMALAANGTCLVIARSDYGVRFLDPRTGGETAAISRKSPAVAAAPNGDWVAIADGSDVLLWDVGADKPRARLHSHREDYARPPGRPPVVHRASIRAVAVSPDGAWIAIADDHVVTVHKVSTGLEQCHFALVGRLHALKFAPDGSWLATAADNGTIRTWDTRSGLQRTRVRSRARHLSAFTTTPDGDLLLIAGRFGGVFATGVADKRIGKELTGHPDQPSAMAVTPDGRWVAGCSASGAVWIWDFHRGPVVAMTRVDGNLIACAWSPDGRHLYAGGSSGPYRFEFRDRPA</sequence>
<dbReference type="InterPro" id="IPR027417">
    <property type="entry name" value="P-loop_NTPase"/>
</dbReference>
<dbReference type="InterPro" id="IPR015943">
    <property type="entry name" value="WD40/YVTN_repeat-like_dom_sf"/>
</dbReference>
<dbReference type="PROSITE" id="PS00678">
    <property type="entry name" value="WD_REPEATS_1"/>
    <property type="match status" value="2"/>
</dbReference>